<evidence type="ECO:0000259" key="2">
    <source>
        <dbReference type="Pfam" id="PF13609"/>
    </source>
</evidence>
<evidence type="ECO:0000256" key="1">
    <source>
        <dbReference type="SAM" id="SignalP"/>
    </source>
</evidence>
<reference evidence="3 4" key="1">
    <citation type="submission" date="2016-12" db="EMBL/GenBank/DDBJ databases">
        <title>Thioflexothrix psekupsii D3 genome sequencing and assembly.</title>
        <authorList>
            <person name="Fomenkov A."/>
            <person name="Vincze T."/>
            <person name="Grabovich M."/>
            <person name="Anton B.P."/>
            <person name="Dubinina G."/>
            <person name="Orlova M."/>
            <person name="Belousova E."/>
            <person name="Roberts R.J."/>
        </authorList>
    </citation>
    <scope>NUCLEOTIDE SEQUENCE [LARGE SCALE GENOMIC DNA]</scope>
    <source>
        <strain evidence="3">D3</strain>
    </source>
</reference>
<evidence type="ECO:0000313" key="4">
    <source>
        <dbReference type="Proteomes" id="UP000194798"/>
    </source>
</evidence>
<dbReference type="Pfam" id="PF13609">
    <property type="entry name" value="Porin_4"/>
    <property type="match status" value="1"/>
</dbReference>
<accession>A0A251X7A3</accession>
<gene>
    <name evidence="3" type="ORF">TPSD3_05810</name>
</gene>
<evidence type="ECO:0000313" key="3">
    <source>
        <dbReference type="EMBL" id="OUD13861.1"/>
    </source>
</evidence>
<feature type="chain" id="PRO_5012513151" description="Porin domain-containing protein" evidence="1">
    <location>
        <begin position="29"/>
        <end position="404"/>
    </location>
</feature>
<dbReference type="GO" id="GO:0016020">
    <property type="term" value="C:membrane"/>
    <property type="evidence" value="ECO:0007669"/>
    <property type="project" value="InterPro"/>
</dbReference>
<dbReference type="EMBL" id="MSLT01000012">
    <property type="protein sequence ID" value="OUD13861.1"/>
    <property type="molecule type" value="Genomic_DNA"/>
</dbReference>
<dbReference type="InterPro" id="IPR033900">
    <property type="entry name" value="Gram_neg_porin_domain"/>
</dbReference>
<keyword evidence="1" id="KW-0732">Signal</keyword>
<dbReference type="RefSeq" id="WP_086487643.1">
    <property type="nucleotide sequence ID" value="NZ_MSLT01000012.1"/>
</dbReference>
<dbReference type="InterPro" id="IPR023614">
    <property type="entry name" value="Porin_dom_sf"/>
</dbReference>
<name>A0A251X7A3_9GAMM</name>
<dbReference type="SUPFAM" id="SSF56935">
    <property type="entry name" value="Porins"/>
    <property type="match status" value="1"/>
</dbReference>
<protein>
    <recommendedName>
        <fullName evidence="2">Porin domain-containing protein</fullName>
    </recommendedName>
</protein>
<dbReference type="AlphaFoldDB" id="A0A251X7A3"/>
<proteinExistence type="predicted"/>
<keyword evidence="4" id="KW-1185">Reference proteome</keyword>
<organism evidence="3 4">
    <name type="scientific">Thioflexithrix psekupsensis</name>
    <dbReference type="NCBI Taxonomy" id="1570016"/>
    <lineage>
        <taxon>Bacteria</taxon>
        <taxon>Pseudomonadati</taxon>
        <taxon>Pseudomonadota</taxon>
        <taxon>Gammaproteobacteria</taxon>
        <taxon>Thiotrichales</taxon>
        <taxon>Thioflexithrix</taxon>
    </lineage>
</organism>
<sequence>MTSVFWKKTHLSVAVGSVCLALSSVSQAVVLVGGDNGWEVSFDGNVNSFLVLERPDAKPDNVVGGTISGDQDSARVRTGLLPAVFAFNVRSPIVNGLRGSARIGFYPQVQNAKTKNQFGSQVDFREAFFKVEGEFGDVLMGRALSLFQGKNLLTDMTLFGLGVQGGVDGGGTTLGRIGYGYVYPQFNAGIRYTTPDYSGFKLSAGIFDPSKIAGDVSATETDMPRFEAELSYGAPLGNGRILGWVSAMTQSADFATGGDSVRSSGIAGGISYDLDMGLGFVLSGYVGKGLGSTLMLDSDSLDSVGEERDNHGFLAQATYTMGKTKLGLSYGESDTKETRADQLVRLSTGARQIEKQSSVTLGLYHDVNAWLKIAAEYNYSKNEWYGSGGAQDSNALGLGAFFLW</sequence>
<dbReference type="Gene3D" id="2.40.160.10">
    <property type="entry name" value="Porin"/>
    <property type="match status" value="1"/>
</dbReference>
<feature type="domain" description="Porin" evidence="2">
    <location>
        <begin position="18"/>
        <end position="383"/>
    </location>
</feature>
<dbReference type="GO" id="GO:0015288">
    <property type="term" value="F:porin activity"/>
    <property type="evidence" value="ECO:0007669"/>
    <property type="project" value="InterPro"/>
</dbReference>
<dbReference type="OrthoDB" id="8735103at2"/>
<dbReference type="Proteomes" id="UP000194798">
    <property type="component" value="Unassembled WGS sequence"/>
</dbReference>
<feature type="signal peptide" evidence="1">
    <location>
        <begin position="1"/>
        <end position="28"/>
    </location>
</feature>
<comment type="caution">
    <text evidence="3">The sequence shown here is derived from an EMBL/GenBank/DDBJ whole genome shotgun (WGS) entry which is preliminary data.</text>
</comment>